<keyword evidence="5" id="KW-1185">Reference proteome</keyword>
<comment type="caution">
    <text evidence="3">The sequence shown here is derived from an EMBL/GenBank/DDBJ whole genome shotgun (WGS) entry which is preliminary data.</text>
</comment>
<feature type="region of interest" description="Disordered" evidence="1">
    <location>
        <begin position="219"/>
        <end position="247"/>
    </location>
</feature>
<reference evidence="3" key="1">
    <citation type="submission" date="2022-10" db="EMBL/GenBank/DDBJ databases">
        <authorList>
            <person name="Chen Y."/>
            <person name="Dougan E. K."/>
            <person name="Chan C."/>
            <person name="Rhodes N."/>
            <person name="Thang M."/>
        </authorList>
    </citation>
    <scope>NUCLEOTIDE SEQUENCE</scope>
</reference>
<feature type="signal peptide" evidence="2">
    <location>
        <begin position="1"/>
        <end position="26"/>
    </location>
</feature>
<protein>
    <submittedName>
        <fullName evidence="3">Uncharacterized protein</fullName>
    </submittedName>
</protein>
<feature type="region of interest" description="Disordered" evidence="1">
    <location>
        <begin position="363"/>
        <end position="393"/>
    </location>
</feature>
<reference evidence="4" key="2">
    <citation type="submission" date="2024-04" db="EMBL/GenBank/DDBJ databases">
        <authorList>
            <person name="Chen Y."/>
            <person name="Shah S."/>
            <person name="Dougan E. K."/>
            <person name="Thang M."/>
            <person name="Chan C."/>
        </authorList>
    </citation>
    <scope>NUCLEOTIDE SEQUENCE [LARGE SCALE GENOMIC DNA]</scope>
</reference>
<proteinExistence type="predicted"/>
<feature type="region of interest" description="Disordered" evidence="1">
    <location>
        <begin position="113"/>
        <end position="134"/>
    </location>
</feature>
<dbReference type="EMBL" id="CAMXCT020000714">
    <property type="protein sequence ID" value="CAL1135804.1"/>
    <property type="molecule type" value="Genomic_DNA"/>
</dbReference>
<dbReference type="Proteomes" id="UP001152797">
    <property type="component" value="Unassembled WGS sequence"/>
</dbReference>
<evidence type="ECO:0000313" key="3">
    <source>
        <dbReference type="EMBL" id="CAI3982429.1"/>
    </source>
</evidence>
<evidence type="ECO:0000256" key="2">
    <source>
        <dbReference type="SAM" id="SignalP"/>
    </source>
</evidence>
<sequence>MKRCGSAIQRCFRFVLFFCPFLPADALRPEMHLDLDAESGDEKQRSSTGLGTTVQMLMQAADSFFMSADMVAERAEAENYHLAFGVSSLGLELQDRFRMFAVTRAFELAGRAKNEGHSMDSDPSSPPKNKEEETKSIVAKSIELMKPDANFSCQDDRNLDLWLRGMRSELGTRRARGTAQHFRARTTLKNYCNILEIVKDKARNVQVDMEDVRRLQEAASSVGATRKMEKPEPVQRGPMHQSEEDKRNWHRAEAIRNLNWISNWDASDVNLLKELHVRAVMMNKNLNKLVQFSAESAEVDWLTVEPETTKKPSGKAGRVKEKLLEGAKFVGKYTKAYLKKLGKSSTLFFSNCWSSFKRHLRNSERRCERENEEGSKKAAKTAGLPHSTSQKTISQRAHRLSSMEVGVLKKERGKVEKAMDVAIHDADLGSLPEDEAKAKLGTVRQTAQELHQQFDKGELDRIDEAEEIIDEVEGTVCKTQRKSAFQRLKDVFRKSKDSLMAGFKMTAPNLGIRGVGMSASGFGGGLEEVVDFRNREIAQFRWGAGFFGASVGGMGMGGYAGIGWKGYKENWTLQEAQVTGLWTSKGLTPSIFGINAGLSVTFGTDADNSVPGPWVPEPHGMSSVLLGWSVGASITKAVVPISVDFGASYCWYLNSECFESLEEFIKYLWLPLCKDCQGTSERAIVSGLRFGIHAPSFPIISEMAFSVIAALYDRRVRETDYKPECSPGSVTTRKDPAHLIRQIGDLMFTNARLLEDLVSKWDVFVHEMSMAEAYNPDMEKSKEYRKWLKAATTEFQACPKQGPISEISSDTMDVFKEMTDDELHGLCKTYKKQFGLELFCDAPGQTRQSLEERLLIYDNLKEGWLSTQDLQKLMMALRSTSIAGKIFAERRHECLHNDTTKILSSVDARVYVYRCMPSLEGLKVLESKATDKQMLRLCELKGLQCSSETNVVWKKACKVCDTRAIRKLQKFCAKCGKKEIDKHGMATKILQVFGGGFIEPAGPNNPFGSCERTEDCWMPNTECIGNEGSKVCSCKAGTCFNLVKNIRNWKDNTDMFPICQAESSAWREIVAGMKRTKPRAKQGLFFNHQ</sequence>
<accession>A0A9P1FM66</accession>
<feature type="chain" id="PRO_5043272057" evidence="2">
    <location>
        <begin position="27"/>
        <end position="1089"/>
    </location>
</feature>
<evidence type="ECO:0000256" key="1">
    <source>
        <dbReference type="SAM" id="MobiDB-lite"/>
    </source>
</evidence>
<evidence type="ECO:0000313" key="4">
    <source>
        <dbReference type="EMBL" id="CAL1135804.1"/>
    </source>
</evidence>
<feature type="compositionally biased region" description="Basic and acidic residues" evidence="1">
    <location>
        <begin position="363"/>
        <end position="376"/>
    </location>
</feature>
<dbReference type="EMBL" id="CAMXCT010000714">
    <property type="protein sequence ID" value="CAI3982429.1"/>
    <property type="molecule type" value="Genomic_DNA"/>
</dbReference>
<organism evidence="3">
    <name type="scientific">Cladocopium goreaui</name>
    <dbReference type="NCBI Taxonomy" id="2562237"/>
    <lineage>
        <taxon>Eukaryota</taxon>
        <taxon>Sar</taxon>
        <taxon>Alveolata</taxon>
        <taxon>Dinophyceae</taxon>
        <taxon>Suessiales</taxon>
        <taxon>Symbiodiniaceae</taxon>
        <taxon>Cladocopium</taxon>
    </lineage>
</organism>
<evidence type="ECO:0000313" key="5">
    <source>
        <dbReference type="Proteomes" id="UP001152797"/>
    </source>
</evidence>
<dbReference type="AlphaFoldDB" id="A0A9P1FM66"/>
<dbReference type="EMBL" id="CAMXCT030000714">
    <property type="protein sequence ID" value="CAL4769741.1"/>
    <property type="molecule type" value="Genomic_DNA"/>
</dbReference>
<keyword evidence="2" id="KW-0732">Signal</keyword>
<dbReference type="OrthoDB" id="432646at2759"/>
<gene>
    <name evidence="3" type="ORF">C1SCF055_LOCUS10124</name>
</gene>
<name>A0A9P1FM66_9DINO</name>